<dbReference type="Pfam" id="PF00067">
    <property type="entry name" value="p450"/>
    <property type="match status" value="1"/>
</dbReference>
<evidence type="ECO:0000256" key="13">
    <source>
        <dbReference type="SAM" id="Phobius"/>
    </source>
</evidence>
<dbReference type="GO" id="GO:0020037">
    <property type="term" value="F:heme binding"/>
    <property type="evidence" value="ECO:0007669"/>
    <property type="project" value="InterPro"/>
</dbReference>
<dbReference type="GO" id="GO:0016125">
    <property type="term" value="P:sterol metabolic process"/>
    <property type="evidence" value="ECO:0007669"/>
    <property type="project" value="TreeGrafter"/>
</dbReference>
<name>A0AAN9S0B1_PSOTE</name>
<evidence type="ECO:0000256" key="5">
    <source>
        <dbReference type="ARBA" id="ARBA00022955"/>
    </source>
</evidence>
<keyword evidence="3 13" id="KW-0812">Transmembrane</keyword>
<evidence type="ECO:0000256" key="6">
    <source>
        <dbReference type="ARBA" id="ARBA00022989"/>
    </source>
</evidence>
<evidence type="ECO:0000256" key="7">
    <source>
        <dbReference type="ARBA" id="ARBA00023002"/>
    </source>
</evidence>
<evidence type="ECO:0000256" key="3">
    <source>
        <dbReference type="ARBA" id="ARBA00022692"/>
    </source>
</evidence>
<dbReference type="GO" id="GO:0016705">
    <property type="term" value="F:oxidoreductase activity, acting on paired donors, with incorporation or reduction of molecular oxygen"/>
    <property type="evidence" value="ECO:0007669"/>
    <property type="project" value="InterPro"/>
</dbReference>
<evidence type="ECO:0000256" key="10">
    <source>
        <dbReference type="ARBA" id="ARBA00052902"/>
    </source>
</evidence>
<evidence type="ECO:0000313" key="15">
    <source>
        <dbReference type="Proteomes" id="UP001386955"/>
    </source>
</evidence>
<keyword evidence="5" id="KW-0752">Steroid biosynthesis</keyword>
<comment type="caution">
    <text evidence="14">The sequence shown here is derived from an EMBL/GenBank/DDBJ whole genome shotgun (WGS) entry which is preliminary data.</text>
</comment>
<accession>A0AAN9S0B1</accession>
<evidence type="ECO:0000256" key="12">
    <source>
        <dbReference type="PIRSR" id="PIRSR602401-1"/>
    </source>
</evidence>
<keyword evidence="4 12" id="KW-0479">Metal-binding</keyword>
<gene>
    <name evidence="14" type="ORF">VNO78_26818</name>
</gene>
<dbReference type="InterPro" id="IPR002401">
    <property type="entry name" value="Cyt_P450_E_grp-I"/>
</dbReference>
<keyword evidence="8 12" id="KW-0408">Iron</keyword>
<dbReference type="GO" id="GO:0016020">
    <property type="term" value="C:membrane"/>
    <property type="evidence" value="ECO:0007669"/>
    <property type="project" value="UniProtKB-SubCell"/>
</dbReference>
<dbReference type="InterPro" id="IPR036396">
    <property type="entry name" value="Cyt_P450_sf"/>
</dbReference>
<comment type="subcellular location">
    <subcellularLocation>
        <location evidence="1">Membrane</location>
        <topology evidence="1">Single-pass membrane protein</topology>
    </subcellularLocation>
</comment>
<dbReference type="PRINTS" id="PR00385">
    <property type="entry name" value="P450"/>
</dbReference>
<keyword evidence="6 13" id="KW-1133">Transmembrane helix</keyword>
<dbReference type="EMBL" id="JAYMYS010000007">
    <property type="protein sequence ID" value="KAK7386527.1"/>
    <property type="molecule type" value="Genomic_DNA"/>
</dbReference>
<evidence type="ECO:0000256" key="2">
    <source>
        <dbReference type="ARBA" id="ARBA00010617"/>
    </source>
</evidence>
<evidence type="ECO:0000256" key="4">
    <source>
        <dbReference type="ARBA" id="ARBA00022723"/>
    </source>
</evidence>
<dbReference type="PANTHER" id="PTHR24286">
    <property type="entry name" value="CYTOCHROME P450 26"/>
    <property type="match status" value="1"/>
</dbReference>
<comment type="cofactor">
    <cofactor evidence="12">
        <name>heme</name>
        <dbReference type="ChEBI" id="CHEBI:30413"/>
    </cofactor>
</comment>
<dbReference type="PRINTS" id="PR00463">
    <property type="entry name" value="EP450I"/>
</dbReference>
<dbReference type="PANTHER" id="PTHR24286:SF194">
    <property type="entry name" value="STEROID (22S)-HYDROXYLASE"/>
    <property type="match status" value="1"/>
</dbReference>
<dbReference type="CDD" id="cd11043">
    <property type="entry name" value="CYP90-like"/>
    <property type="match status" value="1"/>
</dbReference>
<dbReference type="InterPro" id="IPR001128">
    <property type="entry name" value="Cyt_P450"/>
</dbReference>
<proteinExistence type="inferred from homology"/>
<keyword evidence="11" id="KW-0444">Lipid biosynthesis</keyword>
<protein>
    <recommendedName>
        <fullName evidence="16">Cytochrome P450</fullName>
    </recommendedName>
</protein>
<keyword evidence="9 13" id="KW-0472">Membrane</keyword>
<dbReference type="GO" id="GO:0005506">
    <property type="term" value="F:iron ion binding"/>
    <property type="evidence" value="ECO:0007669"/>
    <property type="project" value="InterPro"/>
</dbReference>
<keyword evidence="7" id="KW-0560">Oxidoreductase</keyword>
<dbReference type="FunFam" id="1.10.630.10:FF:000061">
    <property type="entry name" value="Cytochrome P450 90B1"/>
    <property type="match status" value="1"/>
</dbReference>
<evidence type="ECO:0008006" key="16">
    <source>
        <dbReference type="Google" id="ProtNLM"/>
    </source>
</evidence>
<evidence type="ECO:0000256" key="8">
    <source>
        <dbReference type="ARBA" id="ARBA00023004"/>
    </source>
</evidence>
<comment type="catalytic activity">
    <reaction evidence="10">
        <text>cholesterol + reduced [NADPH--hemoprotein reductase] + O2 = (22S)-22-hydroxycholesterol + oxidized [NADPH--hemoprotein reductase] + H2O + H(+)</text>
        <dbReference type="Rhea" id="RHEA:69839"/>
        <dbReference type="Rhea" id="RHEA-COMP:11964"/>
        <dbReference type="Rhea" id="RHEA-COMP:11965"/>
        <dbReference type="ChEBI" id="CHEBI:1301"/>
        <dbReference type="ChEBI" id="CHEBI:15377"/>
        <dbReference type="ChEBI" id="CHEBI:15378"/>
        <dbReference type="ChEBI" id="CHEBI:15379"/>
        <dbReference type="ChEBI" id="CHEBI:16113"/>
        <dbReference type="ChEBI" id="CHEBI:57618"/>
        <dbReference type="ChEBI" id="CHEBI:58210"/>
    </reaction>
    <physiologicalReaction direction="left-to-right" evidence="10">
        <dbReference type="Rhea" id="RHEA:69840"/>
    </physiologicalReaction>
</comment>
<sequence>MSDSYLTFCFLSSILALIAIICFIFTKREKPNLNLPPGQMGWPLLGETIGFLKPYPAVTLGDFMEKHIARYGTIYKSYLFGEPTIVSADAALNRFIFQNNGKLFEISYPKSIGEILGKWSMLVLVGDMHRDMRNISLNFLSNARLRTQLVKEVERHALLVVTSWNKNCTFSAQEEAKRFTYNFMAKHIMSLDPWNVESEQLKTEYACFMKGVVSPAPLNLPGTAYGKALKSRSTILKIIEAKMEERAKRIQKEDASLEEDNDLLSWVLTNTNLSNDQILDLILGILFAGHETTSVAISLAIYFLASCPLAVQQLREEHMEIVTSKRKTGEVELTWDDYKRMEFTHCVVNETLRVGNVVRFLHRKAIKDIRYKGYDIPCGWKVLPVISAVHLDPELFYQPHQFNPWRWQEKNKSGVSQKAMNNFLPFGGGSRMCSGSELAKLEMAVFIHHLVLNYNWQVVKGDQPFAYPYVDFPKGLYIKVQTHSCM</sequence>
<evidence type="ECO:0000313" key="14">
    <source>
        <dbReference type="EMBL" id="KAK7386527.1"/>
    </source>
</evidence>
<feature type="transmembrane region" description="Helical" evidence="13">
    <location>
        <begin position="6"/>
        <end position="26"/>
    </location>
</feature>
<evidence type="ECO:0000256" key="1">
    <source>
        <dbReference type="ARBA" id="ARBA00004167"/>
    </source>
</evidence>
<keyword evidence="15" id="KW-1185">Reference proteome</keyword>
<dbReference type="AlphaFoldDB" id="A0AAN9S0B1"/>
<dbReference type="Proteomes" id="UP001386955">
    <property type="component" value="Unassembled WGS sequence"/>
</dbReference>
<organism evidence="14 15">
    <name type="scientific">Psophocarpus tetragonolobus</name>
    <name type="common">Winged bean</name>
    <name type="synonym">Dolichos tetragonolobus</name>
    <dbReference type="NCBI Taxonomy" id="3891"/>
    <lineage>
        <taxon>Eukaryota</taxon>
        <taxon>Viridiplantae</taxon>
        <taxon>Streptophyta</taxon>
        <taxon>Embryophyta</taxon>
        <taxon>Tracheophyta</taxon>
        <taxon>Spermatophyta</taxon>
        <taxon>Magnoliopsida</taxon>
        <taxon>eudicotyledons</taxon>
        <taxon>Gunneridae</taxon>
        <taxon>Pentapetalae</taxon>
        <taxon>rosids</taxon>
        <taxon>fabids</taxon>
        <taxon>Fabales</taxon>
        <taxon>Fabaceae</taxon>
        <taxon>Papilionoideae</taxon>
        <taxon>50 kb inversion clade</taxon>
        <taxon>NPAAA clade</taxon>
        <taxon>indigoferoid/millettioid clade</taxon>
        <taxon>Phaseoleae</taxon>
        <taxon>Psophocarpus</taxon>
    </lineage>
</organism>
<dbReference type="GO" id="GO:0016132">
    <property type="term" value="P:brassinosteroid biosynthetic process"/>
    <property type="evidence" value="ECO:0007669"/>
    <property type="project" value="UniProtKB-KW"/>
</dbReference>
<dbReference type="Gene3D" id="1.10.630.10">
    <property type="entry name" value="Cytochrome P450"/>
    <property type="match status" value="1"/>
</dbReference>
<feature type="binding site" description="axial binding residue" evidence="12">
    <location>
        <position position="433"/>
    </location>
    <ligand>
        <name>heme</name>
        <dbReference type="ChEBI" id="CHEBI:30413"/>
    </ligand>
    <ligandPart>
        <name>Fe</name>
        <dbReference type="ChEBI" id="CHEBI:18248"/>
    </ligandPart>
</feature>
<keyword evidence="11" id="KW-0443">Lipid metabolism</keyword>
<keyword evidence="12" id="KW-0349">Heme</keyword>
<evidence type="ECO:0000256" key="11">
    <source>
        <dbReference type="ARBA" id="ARBA00084112"/>
    </source>
</evidence>
<dbReference type="GO" id="GO:0004497">
    <property type="term" value="F:monooxygenase activity"/>
    <property type="evidence" value="ECO:0007669"/>
    <property type="project" value="InterPro"/>
</dbReference>
<comment type="similarity">
    <text evidence="2">Belongs to the cytochrome P450 family.</text>
</comment>
<dbReference type="SUPFAM" id="SSF48264">
    <property type="entry name" value="Cytochrome P450"/>
    <property type="match status" value="1"/>
</dbReference>
<keyword evidence="11" id="KW-1069">Brassinosteroid biosynthesis</keyword>
<evidence type="ECO:0000256" key="9">
    <source>
        <dbReference type="ARBA" id="ARBA00023136"/>
    </source>
</evidence>
<reference evidence="14 15" key="1">
    <citation type="submission" date="2024-01" db="EMBL/GenBank/DDBJ databases">
        <title>The genomes of 5 underutilized Papilionoideae crops provide insights into root nodulation and disease resistanc.</title>
        <authorList>
            <person name="Jiang F."/>
        </authorList>
    </citation>
    <scope>NUCLEOTIDE SEQUENCE [LARGE SCALE GENOMIC DNA]</scope>
    <source>
        <strain evidence="14">DUOXIRENSHENG_FW03</strain>
        <tissue evidence="14">Leaves</tissue>
    </source>
</reference>
<dbReference type="GO" id="GO:0010268">
    <property type="term" value="P:brassinosteroid homeostasis"/>
    <property type="evidence" value="ECO:0007669"/>
    <property type="project" value="TreeGrafter"/>
</dbReference>